<feature type="compositionally biased region" description="Basic residues" evidence="1">
    <location>
        <begin position="62"/>
        <end position="74"/>
    </location>
</feature>
<feature type="region of interest" description="Disordered" evidence="1">
    <location>
        <begin position="53"/>
        <end position="74"/>
    </location>
</feature>
<comment type="caution">
    <text evidence="2">The sequence shown here is derived from an EMBL/GenBank/DDBJ whole genome shotgun (WGS) entry which is preliminary data.</text>
</comment>
<keyword evidence="3" id="KW-1185">Reference proteome</keyword>
<organism evidence="2 3">
    <name type="scientific">Portunus trituberculatus</name>
    <name type="common">Swimming crab</name>
    <name type="synonym">Neptunus trituberculatus</name>
    <dbReference type="NCBI Taxonomy" id="210409"/>
    <lineage>
        <taxon>Eukaryota</taxon>
        <taxon>Metazoa</taxon>
        <taxon>Ecdysozoa</taxon>
        <taxon>Arthropoda</taxon>
        <taxon>Crustacea</taxon>
        <taxon>Multicrustacea</taxon>
        <taxon>Malacostraca</taxon>
        <taxon>Eumalacostraca</taxon>
        <taxon>Eucarida</taxon>
        <taxon>Decapoda</taxon>
        <taxon>Pleocyemata</taxon>
        <taxon>Brachyura</taxon>
        <taxon>Eubrachyura</taxon>
        <taxon>Portunoidea</taxon>
        <taxon>Portunidae</taxon>
        <taxon>Portuninae</taxon>
        <taxon>Portunus</taxon>
    </lineage>
</organism>
<proteinExistence type="predicted"/>
<name>A0A5B7K5N8_PORTR</name>
<evidence type="ECO:0000313" key="3">
    <source>
        <dbReference type="Proteomes" id="UP000324222"/>
    </source>
</evidence>
<protein>
    <submittedName>
        <fullName evidence="2">Uncharacterized protein</fullName>
    </submittedName>
</protein>
<sequence>MYTAVTAAAAVRQQERCSIAVDAVADVLKGNNYDTKRFAGNILDHSFSCTHTTHSTIPIPKPKQKHVTTHAGFR</sequence>
<evidence type="ECO:0000313" key="2">
    <source>
        <dbReference type="EMBL" id="MPD01874.1"/>
    </source>
</evidence>
<dbReference type="Proteomes" id="UP000324222">
    <property type="component" value="Unassembled WGS sequence"/>
</dbReference>
<evidence type="ECO:0000256" key="1">
    <source>
        <dbReference type="SAM" id="MobiDB-lite"/>
    </source>
</evidence>
<dbReference type="EMBL" id="VSRR010128914">
    <property type="protein sequence ID" value="MPD01874.1"/>
    <property type="molecule type" value="Genomic_DNA"/>
</dbReference>
<dbReference type="AlphaFoldDB" id="A0A5B7K5N8"/>
<reference evidence="2 3" key="1">
    <citation type="submission" date="2019-05" db="EMBL/GenBank/DDBJ databases">
        <title>Another draft genome of Portunus trituberculatus and its Hox gene families provides insights of decapod evolution.</title>
        <authorList>
            <person name="Jeong J.-H."/>
            <person name="Song I."/>
            <person name="Kim S."/>
            <person name="Choi T."/>
            <person name="Kim D."/>
            <person name="Ryu S."/>
            <person name="Kim W."/>
        </authorList>
    </citation>
    <scope>NUCLEOTIDE SEQUENCE [LARGE SCALE GENOMIC DNA]</scope>
    <source>
        <tissue evidence="2">Muscle</tissue>
    </source>
</reference>
<accession>A0A5B7K5N8</accession>
<gene>
    <name evidence="2" type="ORF">E2C01_097422</name>
</gene>